<evidence type="ECO:0000256" key="2">
    <source>
        <dbReference type="ARBA" id="ARBA00022723"/>
    </source>
</evidence>
<evidence type="ECO:0000256" key="5">
    <source>
        <dbReference type="ARBA" id="ARBA00023014"/>
    </source>
</evidence>
<dbReference type="Pfam" id="PF26540">
    <property type="entry name" value="GcpE_C"/>
    <property type="match status" value="1"/>
</dbReference>
<dbReference type="UniPathway" id="UPA00056">
    <property type="reaction ID" value="UER00096"/>
</dbReference>
<feature type="binding site" evidence="7">
    <location>
        <position position="307"/>
    </location>
    <ligand>
        <name>[4Fe-4S] cluster</name>
        <dbReference type="ChEBI" id="CHEBI:49883"/>
    </ligand>
</feature>
<comment type="cofactor">
    <cofactor evidence="7">
        <name>[4Fe-4S] cluster</name>
        <dbReference type="ChEBI" id="CHEBI:49883"/>
    </cofactor>
    <text evidence="7">Binds 1 [4Fe-4S] cluster.</text>
</comment>
<dbReference type="SUPFAM" id="SSF51412">
    <property type="entry name" value="Inosine monophosphate dehydrogenase (IMPDH)"/>
    <property type="match status" value="1"/>
</dbReference>
<dbReference type="NCBIfam" id="TIGR00612">
    <property type="entry name" value="ispG_gcpE"/>
    <property type="match status" value="1"/>
</dbReference>
<dbReference type="PIRSF" id="PIRSF004640">
    <property type="entry name" value="IspG"/>
    <property type="match status" value="1"/>
</dbReference>
<proteinExistence type="inferred from homology"/>
<reference evidence="10 11" key="1">
    <citation type="submission" date="2020-08" db="EMBL/GenBank/DDBJ databases">
        <title>Genomic Encyclopedia of Type Strains, Phase IV (KMG-IV): sequencing the most valuable type-strain genomes for metagenomic binning, comparative biology and taxonomic classification.</title>
        <authorList>
            <person name="Goeker M."/>
        </authorList>
    </citation>
    <scope>NUCLEOTIDE SEQUENCE [LARGE SCALE GENOMIC DNA]</scope>
    <source>
        <strain evidence="10 11">DSM 19512</strain>
    </source>
</reference>
<keyword evidence="6 7" id="KW-0414">Isoprene biosynthesis</keyword>
<keyword evidence="4 7" id="KW-0408">Iron</keyword>
<comment type="similarity">
    <text evidence="7">Belongs to the IspG family.</text>
</comment>
<keyword evidence="1 7" id="KW-0004">4Fe-4S</keyword>
<dbReference type="EC" id="1.17.7.3" evidence="7"/>
<dbReference type="PANTHER" id="PTHR30454:SF0">
    <property type="entry name" value="4-HYDROXY-3-METHYLBUT-2-EN-1-YL DIPHOSPHATE SYNTHASE (FERREDOXIN), CHLOROPLASTIC"/>
    <property type="match status" value="1"/>
</dbReference>
<comment type="caution">
    <text evidence="10">The sequence shown here is derived from an EMBL/GenBank/DDBJ whole genome shotgun (WGS) entry which is preliminary data.</text>
</comment>
<dbReference type="NCBIfam" id="NF001540">
    <property type="entry name" value="PRK00366.1"/>
    <property type="match status" value="1"/>
</dbReference>
<keyword evidence="2 7" id="KW-0479">Metal-binding</keyword>
<dbReference type="InterPro" id="IPR016425">
    <property type="entry name" value="IspG_bac"/>
</dbReference>
<dbReference type="Pfam" id="PF04551">
    <property type="entry name" value="GcpE"/>
    <property type="match status" value="1"/>
</dbReference>
<dbReference type="AlphaFoldDB" id="A0A7W6AAW6"/>
<dbReference type="GO" id="GO:0141197">
    <property type="term" value="F:4-hydroxy-3-methylbut-2-enyl-diphosphate synthase activity (flavodoxin)"/>
    <property type="evidence" value="ECO:0007669"/>
    <property type="project" value="UniProtKB-EC"/>
</dbReference>
<protein>
    <recommendedName>
        <fullName evidence="7">4-hydroxy-3-methylbut-2-en-1-yl diphosphate synthase (flavodoxin)</fullName>
        <ecNumber evidence="7">1.17.7.3</ecNumber>
    </recommendedName>
    <alternativeName>
        <fullName evidence="7">1-hydroxy-2-methyl-2-(E)-butenyl 4-diphosphate synthase</fullName>
    </alternativeName>
</protein>
<feature type="binding site" evidence="7">
    <location>
        <position position="275"/>
    </location>
    <ligand>
        <name>[4Fe-4S] cluster</name>
        <dbReference type="ChEBI" id="CHEBI:49883"/>
    </ligand>
</feature>
<gene>
    <name evidence="7" type="primary">ispG</name>
    <name evidence="10" type="ORF">GGR48_001747</name>
</gene>
<feature type="domain" description="IspG C-terminal" evidence="9">
    <location>
        <begin position="269"/>
        <end position="356"/>
    </location>
</feature>
<evidence type="ECO:0000259" key="9">
    <source>
        <dbReference type="Pfam" id="PF26540"/>
    </source>
</evidence>
<dbReference type="InterPro" id="IPR004588">
    <property type="entry name" value="IspG_bac-typ"/>
</dbReference>
<evidence type="ECO:0000256" key="3">
    <source>
        <dbReference type="ARBA" id="ARBA00023002"/>
    </source>
</evidence>
<dbReference type="GO" id="GO:0016114">
    <property type="term" value="P:terpenoid biosynthetic process"/>
    <property type="evidence" value="ECO:0007669"/>
    <property type="project" value="InterPro"/>
</dbReference>
<dbReference type="HAMAP" id="MF_00159">
    <property type="entry name" value="IspG"/>
    <property type="match status" value="1"/>
</dbReference>
<keyword evidence="5 7" id="KW-0411">Iron-sulfur</keyword>
<comment type="pathway">
    <text evidence="7">Isoprenoid biosynthesis; isopentenyl diphosphate biosynthesis via DXP pathway; isopentenyl diphosphate from 1-deoxy-D-xylulose 5-phosphate: step 5/6.</text>
</comment>
<dbReference type="GO" id="GO:0046429">
    <property type="term" value="F:4-hydroxy-3-methylbut-2-en-1-yl diphosphate synthase activity (ferredoxin)"/>
    <property type="evidence" value="ECO:0007669"/>
    <property type="project" value="UniProtKB-UniRule"/>
</dbReference>
<evidence type="ECO:0000256" key="1">
    <source>
        <dbReference type="ARBA" id="ARBA00022485"/>
    </source>
</evidence>
<evidence type="ECO:0000259" key="8">
    <source>
        <dbReference type="Pfam" id="PF04551"/>
    </source>
</evidence>
<sequence>MSIRPWRDIARRQSRQIMVGNVPVGGDAPVTVQTMTNTPTSDPVATINQIRRCEEAGADIIRVSCPDTDSTAALAKITKAARVPIVADIHFHYKRALEAADAGAACLRINPGNIGSSERVAEVVRAAKANGCAIRIGVNAGSLEKDLLEKYGEPCPEALVESALDHIKLLQDHDFHEYKVAVKASDVFLAVAAYQGLAEATDCPLHLGITEAGGLIGGTVKSSIGIGSLLWFGIGDTIRVSLSAEPEEEVRVGFEILKALGIRNRGVRVVSCPSCARQGFDVIRTVQVLEERLQHIRTPMSLSVLGCVVNGPGEARETDIGVTGGGNGKHMVYLSGLTDHTVEDADMVDHIVKLVEAKAAELDAAEAAKAAIAAE</sequence>
<dbReference type="Gene3D" id="3.20.20.20">
    <property type="entry name" value="Dihydropteroate synthase-like"/>
    <property type="match status" value="1"/>
</dbReference>
<comment type="catalytic activity">
    <reaction evidence="7">
        <text>(2E)-4-hydroxy-3-methylbut-2-enyl diphosphate + oxidized [flavodoxin] + H2O + 2 H(+) = 2-C-methyl-D-erythritol 2,4-cyclic diphosphate + reduced [flavodoxin]</text>
        <dbReference type="Rhea" id="RHEA:43604"/>
        <dbReference type="Rhea" id="RHEA-COMP:10622"/>
        <dbReference type="Rhea" id="RHEA-COMP:10623"/>
        <dbReference type="ChEBI" id="CHEBI:15377"/>
        <dbReference type="ChEBI" id="CHEBI:15378"/>
        <dbReference type="ChEBI" id="CHEBI:57618"/>
        <dbReference type="ChEBI" id="CHEBI:58210"/>
        <dbReference type="ChEBI" id="CHEBI:58483"/>
        <dbReference type="ChEBI" id="CHEBI:128753"/>
        <dbReference type="EC" id="1.17.7.3"/>
    </reaction>
</comment>
<feature type="binding site" evidence="7">
    <location>
        <position position="272"/>
    </location>
    <ligand>
        <name>[4Fe-4S] cluster</name>
        <dbReference type="ChEBI" id="CHEBI:49883"/>
    </ligand>
</feature>
<dbReference type="GO" id="GO:0019288">
    <property type="term" value="P:isopentenyl diphosphate biosynthetic process, methylerythritol 4-phosphate pathway"/>
    <property type="evidence" value="ECO:0007669"/>
    <property type="project" value="UniProtKB-UniRule"/>
</dbReference>
<feature type="domain" description="IspG TIM-barrel" evidence="8">
    <location>
        <begin position="14"/>
        <end position="253"/>
    </location>
</feature>
<evidence type="ECO:0000313" key="10">
    <source>
        <dbReference type="EMBL" id="MBB3879320.1"/>
    </source>
</evidence>
<dbReference type="SUPFAM" id="SSF56014">
    <property type="entry name" value="Nitrite and sulphite reductase 4Fe-4S domain-like"/>
    <property type="match status" value="1"/>
</dbReference>
<evidence type="ECO:0000256" key="4">
    <source>
        <dbReference type="ARBA" id="ARBA00023004"/>
    </source>
</evidence>
<feature type="binding site" evidence="7">
    <location>
        <position position="314"/>
    </location>
    <ligand>
        <name>[4Fe-4S] cluster</name>
        <dbReference type="ChEBI" id="CHEBI:49883"/>
    </ligand>
</feature>
<comment type="function">
    <text evidence="7">Converts 2C-methyl-D-erythritol 2,4-cyclodiphosphate (ME-2,4cPP) into 1-hydroxy-2-methyl-2-(E)-butenyl 4-diphosphate.</text>
</comment>
<dbReference type="GO" id="GO:0051539">
    <property type="term" value="F:4 iron, 4 sulfur cluster binding"/>
    <property type="evidence" value="ECO:0007669"/>
    <property type="project" value="UniProtKB-UniRule"/>
</dbReference>
<dbReference type="Proteomes" id="UP000538670">
    <property type="component" value="Unassembled WGS sequence"/>
</dbReference>
<evidence type="ECO:0000313" key="11">
    <source>
        <dbReference type="Proteomes" id="UP000538670"/>
    </source>
</evidence>
<organism evidence="10 11">
    <name type="scientific">Sphingomonas pseudosanguinis</name>
    <dbReference type="NCBI Taxonomy" id="413712"/>
    <lineage>
        <taxon>Bacteria</taxon>
        <taxon>Pseudomonadati</taxon>
        <taxon>Pseudomonadota</taxon>
        <taxon>Alphaproteobacteria</taxon>
        <taxon>Sphingomonadales</taxon>
        <taxon>Sphingomonadaceae</taxon>
        <taxon>Sphingomonas</taxon>
    </lineage>
</organism>
<dbReference type="InterPro" id="IPR058579">
    <property type="entry name" value="IspG_C"/>
</dbReference>
<dbReference type="EMBL" id="JACIDH010000006">
    <property type="protein sequence ID" value="MBB3879320.1"/>
    <property type="molecule type" value="Genomic_DNA"/>
</dbReference>
<evidence type="ECO:0000256" key="6">
    <source>
        <dbReference type="ARBA" id="ARBA00023229"/>
    </source>
</evidence>
<keyword evidence="11" id="KW-1185">Reference proteome</keyword>
<dbReference type="Gene3D" id="3.30.413.10">
    <property type="entry name" value="Sulfite Reductase Hemoprotein, domain 1"/>
    <property type="match status" value="1"/>
</dbReference>
<dbReference type="InterPro" id="IPR045854">
    <property type="entry name" value="NO2/SO3_Rdtase_4Fe4S_sf"/>
</dbReference>
<evidence type="ECO:0000256" key="7">
    <source>
        <dbReference type="HAMAP-Rule" id="MF_00159"/>
    </source>
</evidence>
<dbReference type="InterPro" id="IPR011005">
    <property type="entry name" value="Dihydropteroate_synth-like_sf"/>
</dbReference>
<dbReference type="InterPro" id="IPR058578">
    <property type="entry name" value="IspG_TIM"/>
</dbReference>
<accession>A0A7W6AAW6</accession>
<dbReference type="FunFam" id="3.20.20.20:FF:000001">
    <property type="entry name" value="4-hydroxy-3-methylbut-2-en-1-yl diphosphate synthase (flavodoxin)"/>
    <property type="match status" value="1"/>
</dbReference>
<dbReference type="PANTHER" id="PTHR30454">
    <property type="entry name" value="4-HYDROXY-3-METHYLBUT-2-EN-1-YL DIPHOSPHATE SYNTHASE"/>
    <property type="match status" value="1"/>
</dbReference>
<dbReference type="RefSeq" id="WP_183951510.1">
    <property type="nucleotide sequence ID" value="NZ_CP189888.1"/>
</dbReference>
<dbReference type="GO" id="GO:0005506">
    <property type="term" value="F:iron ion binding"/>
    <property type="evidence" value="ECO:0007669"/>
    <property type="project" value="InterPro"/>
</dbReference>
<keyword evidence="3 7" id="KW-0560">Oxidoreductase</keyword>
<name>A0A7W6AAW6_9SPHN</name>